<dbReference type="AlphaFoldDB" id="A0A645GYV2"/>
<sequence length="62" mass="7217">MIKSYELQKLVQKSHGLCRINASEKLGNGYRRNNARHVVQRLDQGHPLRHICKQDCKKQAYG</sequence>
<dbReference type="EMBL" id="VSSQ01083169">
    <property type="protein sequence ID" value="MPN31590.1"/>
    <property type="molecule type" value="Genomic_DNA"/>
</dbReference>
<proteinExistence type="predicted"/>
<gene>
    <name evidence="1" type="ORF">SDC9_179064</name>
</gene>
<reference evidence="1" key="1">
    <citation type="submission" date="2019-08" db="EMBL/GenBank/DDBJ databases">
        <authorList>
            <person name="Kucharzyk K."/>
            <person name="Murdoch R.W."/>
            <person name="Higgins S."/>
            <person name="Loffler F."/>
        </authorList>
    </citation>
    <scope>NUCLEOTIDE SEQUENCE</scope>
</reference>
<accession>A0A645GYV2</accession>
<name>A0A645GYV2_9ZZZZ</name>
<comment type="caution">
    <text evidence="1">The sequence shown here is derived from an EMBL/GenBank/DDBJ whole genome shotgun (WGS) entry which is preliminary data.</text>
</comment>
<evidence type="ECO:0000313" key="1">
    <source>
        <dbReference type="EMBL" id="MPN31590.1"/>
    </source>
</evidence>
<organism evidence="1">
    <name type="scientific">bioreactor metagenome</name>
    <dbReference type="NCBI Taxonomy" id="1076179"/>
    <lineage>
        <taxon>unclassified sequences</taxon>
        <taxon>metagenomes</taxon>
        <taxon>ecological metagenomes</taxon>
    </lineage>
</organism>
<protein>
    <submittedName>
        <fullName evidence="1">Uncharacterized protein</fullName>
    </submittedName>
</protein>